<evidence type="ECO:0000313" key="4">
    <source>
        <dbReference type="Proteomes" id="UP000199245"/>
    </source>
</evidence>
<dbReference type="PANTHER" id="PTHR11908:SF123">
    <property type="entry name" value="ALDEHYDE OXIDOREDUCTASE MOLYBDENUM-BINDING SUBUNIT PAOC"/>
    <property type="match status" value="1"/>
</dbReference>
<dbReference type="InterPro" id="IPR046867">
    <property type="entry name" value="AldOxase/xan_DH_MoCoBD2"/>
</dbReference>
<dbReference type="SUPFAM" id="SSF56003">
    <property type="entry name" value="Molybdenum cofactor-binding domain"/>
    <property type="match status" value="1"/>
</dbReference>
<name>A0A1G7DPH0_9BRAD</name>
<dbReference type="InterPro" id="IPR008274">
    <property type="entry name" value="AldOxase/xan_DH_MoCoBD1"/>
</dbReference>
<dbReference type="InterPro" id="IPR006311">
    <property type="entry name" value="TAT_signal"/>
</dbReference>
<dbReference type="PANTHER" id="PTHR11908">
    <property type="entry name" value="XANTHINE DEHYDROGENASE"/>
    <property type="match status" value="1"/>
</dbReference>
<dbReference type="InterPro" id="IPR036856">
    <property type="entry name" value="Ald_Oxase/Xan_DH_a/b_sf"/>
</dbReference>
<dbReference type="Gene3D" id="3.30.365.10">
    <property type="entry name" value="Aldehyde oxidase/xanthine dehydrogenase, molybdopterin binding domain"/>
    <property type="match status" value="4"/>
</dbReference>
<dbReference type="Proteomes" id="UP000199245">
    <property type="component" value="Unassembled WGS sequence"/>
</dbReference>
<dbReference type="InterPro" id="IPR037165">
    <property type="entry name" value="AldOxase/xan_DH_Mopterin-bd_sf"/>
</dbReference>
<evidence type="ECO:0000313" key="3">
    <source>
        <dbReference type="EMBL" id="SDE53046.1"/>
    </source>
</evidence>
<organism evidence="3 4">
    <name type="scientific">Bradyrhizobium brasilense</name>
    <dbReference type="NCBI Taxonomy" id="1419277"/>
    <lineage>
        <taxon>Bacteria</taxon>
        <taxon>Pseudomonadati</taxon>
        <taxon>Pseudomonadota</taxon>
        <taxon>Alphaproteobacteria</taxon>
        <taxon>Hyphomicrobiales</taxon>
        <taxon>Nitrobacteraceae</taxon>
        <taxon>Bradyrhizobium</taxon>
    </lineage>
</organism>
<dbReference type="AlphaFoldDB" id="A0A1G7DPH0"/>
<proteinExistence type="predicted"/>
<dbReference type="GO" id="GO:0005506">
    <property type="term" value="F:iron ion binding"/>
    <property type="evidence" value="ECO:0007669"/>
    <property type="project" value="InterPro"/>
</dbReference>
<protein>
    <submittedName>
        <fullName evidence="3">CO or xanthine dehydrogenase, Mo-binding subunit</fullName>
    </submittedName>
</protein>
<dbReference type="InterPro" id="IPR016208">
    <property type="entry name" value="Ald_Oxase/xanthine_DH-like"/>
</dbReference>
<evidence type="ECO:0000259" key="2">
    <source>
        <dbReference type="Pfam" id="PF20256"/>
    </source>
</evidence>
<dbReference type="Pfam" id="PF02738">
    <property type="entry name" value="MoCoBD_1"/>
    <property type="match status" value="1"/>
</dbReference>
<feature type="domain" description="Aldehyde oxidase/xanthine dehydrogenase second molybdopterin binding" evidence="2">
    <location>
        <begin position="774"/>
        <end position="845"/>
    </location>
</feature>
<dbReference type="GO" id="GO:0016491">
    <property type="term" value="F:oxidoreductase activity"/>
    <property type="evidence" value="ECO:0007669"/>
    <property type="project" value="InterPro"/>
</dbReference>
<dbReference type="Pfam" id="PF20256">
    <property type="entry name" value="MoCoBD_2"/>
    <property type="match status" value="2"/>
</dbReference>
<sequence length="929" mass="100285">MKDQTMRPSRREFVKWFSAGGISVSLSHLALAKEPAFATREALPGRGHFNPAEKGAGRVDGVAKVTGAKLYASDFRAADMPGWPATTAHAILVRADDATHVYAGMDLARLDGPAKPSVIVTAADLDRIGTRVPEFYTGDLFCPVGKTPLYLGQPVALLIFEQFDAFDRARLALRDGGFVKFGDETGPVILPNYGAYRFTRVAGASPDAPDVYSPIQAGWVSPSRIQNAALPVWLPLAKETKADYAKAATHGEAIRAQLAKDDPTQLVLDREFETQSVDPMFLEPESGLAWYSDNSGNLELVLGVQSPYEATESIAFMLGKARPPFRPSHINAQFAHVGGGFGGRDHTPFVLYVALAAMFFPGRPVRLAQDRYQQFQGGIKRHPIKMRSRIGIDRASGKITAFAADHVLDGGGLANFSANVAVVAATAAIGIYDIPKVDVTTVALHSRGVTAGSMRGYGTLQTMTALEVLIDEAASELKVDPIAFRRNNALKQNGRTMTGNPYIVSVRTSDILDKLETHPIWRQRAEFKQKAPEGRLVGTGVACVTKDYGSGADCSLGRVEIDPEGRIAIHCDHVEMGNGVGTALANRVASHLGAVADEVAVSRVDSYDALGLVTSGDPYTMDQKTQDLAEKNPRWVPAISSATSASIGAHVGTHSSAEAARVIFRFGLWPAALELWHIAKADPRARQWDRARWKDGQLVLDDLAPLHLPKLAATAHARGFVTGAIAHSFSRWAWSRARFPLFGEQYRAEIDALAVRRGRSQFERIDRTSVKFPPTDNNRIGTAYTSMCGTLVRVEIERATGVLRIAKAYSVFECGQALVPEVMLGQSHGGFAMGVGYALLETLPPFEGGPGNGQWNLGQYLIARGSDLPLHDLEIEMLPPLTPDEPPKGMAEVVMIPIVPALLNAINDATGHRFRSLPVTTSLLKGALA</sequence>
<feature type="domain" description="Aldehyde oxidase/xanthine dehydrogenase first molybdopterin binding" evidence="1">
    <location>
        <begin position="265"/>
        <end position="489"/>
    </location>
</feature>
<dbReference type="SUPFAM" id="SSF54665">
    <property type="entry name" value="CO dehydrogenase molybdoprotein N-domain-like"/>
    <property type="match status" value="1"/>
</dbReference>
<dbReference type="EMBL" id="FMZW01000028">
    <property type="protein sequence ID" value="SDE53046.1"/>
    <property type="molecule type" value="Genomic_DNA"/>
</dbReference>
<gene>
    <name evidence="3" type="ORF">SAMN05216337_102859</name>
</gene>
<dbReference type="PROSITE" id="PS51318">
    <property type="entry name" value="TAT"/>
    <property type="match status" value="1"/>
</dbReference>
<evidence type="ECO:0000259" key="1">
    <source>
        <dbReference type="Pfam" id="PF02738"/>
    </source>
</evidence>
<reference evidence="3 4" key="1">
    <citation type="submission" date="2016-10" db="EMBL/GenBank/DDBJ databases">
        <authorList>
            <person name="de Groot N.N."/>
        </authorList>
    </citation>
    <scope>NUCLEOTIDE SEQUENCE [LARGE SCALE GENOMIC DNA]</scope>
    <source>
        <strain evidence="3 4">R5</strain>
    </source>
</reference>
<accession>A0A1G7DPH0</accession>
<feature type="domain" description="Aldehyde oxidase/xanthine dehydrogenase second molybdopterin binding" evidence="2">
    <location>
        <begin position="518"/>
        <end position="606"/>
    </location>
</feature>